<protein>
    <submittedName>
        <fullName evidence="3">Uncharacterized protein</fullName>
    </submittedName>
</protein>
<dbReference type="AlphaFoldDB" id="A0A834MPJ5"/>
<keyword evidence="4" id="KW-1185">Reference proteome</keyword>
<evidence type="ECO:0000256" key="2">
    <source>
        <dbReference type="SAM" id="Phobius"/>
    </source>
</evidence>
<proteinExistence type="predicted"/>
<keyword evidence="2" id="KW-1133">Transmembrane helix</keyword>
<feature type="region of interest" description="Disordered" evidence="1">
    <location>
        <begin position="115"/>
        <end position="134"/>
    </location>
</feature>
<keyword evidence="2" id="KW-0812">Transmembrane</keyword>
<reference evidence="3" key="1">
    <citation type="submission" date="2020-08" db="EMBL/GenBank/DDBJ databases">
        <title>Genome sequencing and assembly of the red palm weevil Rhynchophorus ferrugineus.</title>
        <authorList>
            <person name="Dias G.B."/>
            <person name="Bergman C.M."/>
            <person name="Manee M."/>
        </authorList>
    </citation>
    <scope>NUCLEOTIDE SEQUENCE</scope>
    <source>
        <strain evidence="3">AA-2017</strain>
        <tissue evidence="3">Whole larva</tissue>
    </source>
</reference>
<gene>
    <name evidence="3" type="ORF">GWI33_001440</name>
</gene>
<accession>A0A834MPJ5</accession>
<keyword evidence="2" id="KW-0472">Membrane</keyword>
<organism evidence="3 4">
    <name type="scientific">Rhynchophorus ferrugineus</name>
    <name type="common">Red palm weevil</name>
    <name type="synonym">Curculio ferrugineus</name>
    <dbReference type="NCBI Taxonomy" id="354439"/>
    <lineage>
        <taxon>Eukaryota</taxon>
        <taxon>Metazoa</taxon>
        <taxon>Ecdysozoa</taxon>
        <taxon>Arthropoda</taxon>
        <taxon>Hexapoda</taxon>
        <taxon>Insecta</taxon>
        <taxon>Pterygota</taxon>
        <taxon>Neoptera</taxon>
        <taxon>Endopterygota</taxon>
        <taxon>Coleoptera</taxon>
        <taxon>Polyphaga</taxon>
        <taxon>Cucujiformia</taxon>
        <taxon>Curculionidae</taxon>
        <taxon>Dryophthorinae</taxon>
        <taxon>Rhynchophorus</taxon>
    </lineage>
</organism>
<feature type="compositionally biased region" description="Basic and acidic residues" evidence="1">
    <location>
        <begin position="280"/>
        <end position="297"/>
    </location>
</feature>
<evidence type="ECO:0000313" key="3">
    <source>
        <dbReference type="EMBL" id="KAF7287474.1"/>
    </source>
</evidence>
<feature type="region of interest" description="Disordered" evidence="1">
    <location>
        <begin position="271"/>
        <end position="301"/>
    </location>
</feature>
<feature type="compositionally biased region" description="Polar residues" evidence="1">
    <location>
        <begin position="125"/>
        <end position="134"/>
    </location>
</feature>
<evidence type="ECO:0000313" key="4">
    <source>
        <dbReference type="Proteomes" id="UP000625711"/>
    </source>
</evidence>
<comment type="caution">
    <text evidence="3">The sequence shown here is derived from an EMBL/GenBank/DDBJ whole genome shotgun (WGS) entry which is preliminary data.</text>
</comment>
<name>A0A834MPJ5_RHYFE</name>
<feature type="transmembrane region" description="Helical" evidence="2">
    <location>
        <begin position="12"/>
        <end position="30"/>
    </location>
</feature>
<dbReference type="OrthoDB" id="7671074at2759"/>
<dbReference type="Proteomes" id="UP000625711">
    <property type="component" value="Unassembled WGS sequence"/>
</dbReference>
<dbReference type="EMBL" id="JAACXV010000013">
    <property type="protein sequence ID" value="KAF7287474.1"/>
    <property type="molecule type" value="Genomic_DNA"/>
</dbReference>
<sequence length="457" mass="54397">MLREVYANSINFGYIIMKSTVYLCCFIVFFHNCLSQDYGLIDDIPIENYDPIDRQENDMDLELLPRREGRGFSSDEEPKEIFFRSLRLFSDEDGKDFETYDSLPRPSFPLVITTESRRRKRNSDDSLVNTDQQTHNLNGIVKNLGKPLEIMPLNTKNLTESRTIEEDQLPENTNILINDFIRFRRSALGEVEKKDLDFSSKKGHISQKLIMLNPETDNSRKSREIYNQPWLKRDRMRKNDDFSFDDNMPSSNENVRIPRVNFVTQKFTDNGLASTAPRSLNREPRTRSVNRDVRSDIGQEEGSYDGRMRMFDRMRPYYRDDYRYDPHEVNYGYDQGMESYYRAGPYYPAYTQRPQKRIIYYATLPEIPRSPNVELRNRYRYDRDMHDDRFLNEAYRGRKGYPYKSRYEDDGTIPYPVKVSTDVNVREVKKNPERRIYSDVDRPRYAYNTPPYRTTDG</sequence>
<evidence type="ECO:0000256" key="1">
    <source>
        <dbReference type="SAM" id="MobiDB-lite"/>
    </source>
</evidence>